<evidence type="ECO:0000313" key="1">
    <source>
        <dbReference type="EMBL" id="REH31111.1"/>
    </source>
</evidence>
<keyword evidence="2" id="KW-1185">Reference proteome</keyword>
<organism evidence="1 2">
    <name type="scientific">Kutzneria buriramensis</name>
    <dbReference type="NCBI Taxonomy" id="1045776"/>
    <lineage>
        <taxon>Bacteria</taxon>
        <taxon>Bacillati</taxon>
        <taxon>Actinomycetota</taxon>
        <taxon>Actinomycetes</taxon>
        <taxon>Pseudonocardiales</taxon>
        <taxon>Pseudonocardiaceae</taxon>
        <taxon>Kutzneria</taxon>
    </lineage>
</organism>
<reference evidence="1 2" key="1">
    <citation type="submission" date="2018-08" db="EMBL/GenBank/DDBJ databases">
        <title>Genomic Encyclopedia of Archaeal and Bacterial Type Strains, Phase II (KMG-II): from individual species to whole genera.</title>
        <authorList>
            <person name="Goeker M."/>
        </authorList>
    </citation>
    <scope>NUCLEOTIDE SEQUENCE [LARGE SCALE GENOMIC DNA]</scope>
    <source>
        <strain evidence="1 2">DSM 45791</strain>
    </source>
</reference>
<dbReference type="Proteomes" id="UP000256269">
    <property type="component" value="Unassembled WGS sequence"/>
</dbReference>
<accession>A0A3E0GWM1</accession>
<proteinExistence type="predicted"/>
<dbReference type="AlphaFoldDB" id="A0A3E0GWM1"/>
<dbReference type="EMBL" id="QUNO01000022">
    <property type="protein sequence ID" value="REH31111.1"/>
    <property type="molecule type" value="Genomic_DNA"/>
</dbReference>
<protein>
    <submittedName>
        <fullName evidence="1">Uncharacterized protein</fullName>
    </submittedName>
</protein>
<sequence length="316" mass="34755">MRRNNITTMQDDLVHEFIVLRRGEGLHRSYVDKLVGRGVARWADIPPGCGSAEVQRLITAAVGQIPDADLPAADRRIVLAALGLEPNLGAVTLLGRTALIAADQKLGERTARRRVDAAFVTLARAVAKNTGWHDPERGWAVRELRALVRLDRPTPEVVEQYTIVASRDGLAHLAVSFDVPPRHDNADRLVDADIDYGARIVASKRLGTAAFWHLLALPKPLTRNETHTFTIVHQALDGHPIAEDYQVTPAASLALVETRVRFDPGRRPAAVWRMDPTTPAGSMLALDGANEVRARFDDPEQGFRCGVCWCHEPAHT</sequence>
<name>A0A3E0GWM1_9PSEU</name>
<comment type="caution">
    <text evidence="1">The sequence shown here is derived from an EMBL/GenBank/DDBJ whole genome shotgun (WGS) entry which is preliminary data.</text>
</comment>
<evidence type="ECO:0000313" key="2">
    <source>
        <dbReference type="Proteomes" id="UP000256269"/>
    </source>
</evidence>
<gene>
    <name evidence="1" type="ORF">BCF44_122134</name>
</gene>